<dbReference type="Pfam" id="PF00480">
    <property type="entry name" value="ROK"/>
    <property type="match status" value="1"/>
</dbReference>
<comment type="caution">
    <text evidence="2">The sequence shown here is derived from an EMBL/GenBank/DDBJ whole genome shotgun (WGS) entry which is preliminary data.</text>
</comment>
<gene>
    <name evidence="2" type="ORF">JKJ07_15925</name>
</gene>
<dbReference type="InterPro" id="IPR043129">
    <property type="entry name" value="ATPase_NBD"/>
</dbReference>
<dbReference type="SUPFAM" id="SSF53067">
    <property type="entry name" value="Actin-like ATPase domain"/>
    <property type="match status" value="1"/>
</dbReference>
<dbReference type="Proteomes" id="UP000598996">
    <property type="component" value="Unassembled WGS sequence"/>
</dbReference>
<comment type="similarity">
    <text evidence="1">Belongs to the ROK (NagC/XylR) family.</text>
</comment>
<dbReference type="Gene3D" id="1.10.10.10">
    <property type="entry name" value="Winged helix-like DNA-binding domain superfamily/Winged helix DNA-binding domain"/>
    <property type="match status" value="1"/>
</dbReference>
<dbReference type="InterPro" id="IPR036388">
    <property type="entry name" value="WH-like_DNA-bd_sf"/>
</dbReference>
<dbReference type="Gene3D" id="3.30.420.40">
    <property type="match status" value="2"/>
</dbReference>
<dbReference type="PANTHER" id="PTHR18964">
    <property type="entry name" value="ROK (REPRESSOR, ORF, KINASE) FAMILY"/>
    <property type="match status" value="1"/>
</dbReference>
<organism evidence="2 3">
    <name type="scientific">Paractinoplanes lichenicola</name>
    <dbReference type="NCBI Taxonomy" id="2802976"/>
    <lineage>
        <taxon>Bacteria</taxon>
        <taxon>Bacillati</taxon>
        <taxon>Actinomycetota</taxon>
        <taxon>Actinomycetes</taxon>
        <taxon>Micromonosporales</taxon>
        <taxon>Micromonosporaceae</taxon>
        <taxon>Paractinoplanes</taxon>
    </lineage>
</organism>
<dbReference type="PANTHER" id="PTHR18964:SF149">
    <property type="entry name" value="BIFUNCTIONAL UDP-N-ACETYLGLUCOSAMINE 2-EPIMERASE_N-ACETYLMANNOSAMINE KINASE"/>
    <property type="match status" value="1"/>
</dbReference>
<accession>A0ABS1VM37</accession>
<dbReference type="RefSeq" id="WP_202992297.1">
    <property type="nucleotide sequence ID" value="NZ_JAENHO010000004.1"/>
</dbReference>
<evidence type="ECO:0000313" key="2">
    <source>
        <dbReference type="EMBL" id="MBL7255791.1"/>
    </source>
</evidence>
<dbReference type="SUPFAM" id="SSF46785">
    <property type="entry name" value="Winged helix' DNA-binding domain"/>
    <property type="match status" value="1"/>
</dbReference>
<proteinExistence type="inferred from homology"/>
<dbReference type="EMBL" id="JAENHO010000004">
    <property type="protein sequence ID" value="MBL7255791.1"/>
    <property type="molecule type" value="Genomic_DNA"/>
</dbReference>
<protein>
    <submittedName>
        <fullName evidence="2">ROK family protein</fullName>
    </submittedName>
</protein>
<evidence type="ECO:0000313" key="3">
    <source>
        <dbReference type="Proteomes" id="UP000598996"/>
    </source>
</evidence>
<evidence type="ECO:0000256" key="1">
    <source>
        <dbReference type="ARBA" id="ARBA00006479"/>
    </source>
</evidence>
<dbReference type="InterPro" id="IPR036390">
    <property type="entry name" value="WH_DNA-bd_sf"/>
</dbReference>
<name>A0ABS1VM37_9ACTN</name>
<dbReference type="InterPro" id="IPR000600">
    <property type="entry name" value="ROK"/>
</dbReference>
<keyword evidence="3" id="KW-1185">Reference proteome</keyword>
<reference evidence="2 3" key="1">
    <citation type="submission" date="2021-01" db="EMBL/GenBank/DDBJ databases">
        <title>Actinoplanes sp. nov. LDG1-01 isolated from lichen.</title>
        <authorList>
            <person name="Saeng-In P."/>
            <person name="Phongsopitanun W."/>
            <person name="Kanchanasin P."/>
            <person name="Yuki M."/>
            <person name="Kudo T."/>
            <person name="Ohkuma M."/>
            <person name="Tanasupawat S."/>
        </authorList>
    </citation>
    <scope>NUCLEOTIDE SEQUENCE [LARGE SCALE GENOMIC DNA]</scope>
    <source>
        <strain evidence="2 3">LDG1-01</strain>
    </source>
</reference>
<sequence>MDSAGAVLRAVLDHGPVARSSVARATRLSAASISGVATSLLSRGLIREAPEAAGRPGIGRPTVPLEIDAEAVAVIGVHIAVPHATVALLDLRGRVIEQQREPHAGRDPASVLDRLAERIGRLRRRRRVLGVGVATGGWVDAVTGTVVEHPALGWRAVPVAATLSKATRLPVRVDSNSRALLRAEQLFGAVAGRARQSAVHLFVGNVVDVAFATGGVVHQGPRSAAGAVAHLGVEGCTERCSCGRTGCLQAAVSEQTLVRRSGAPDLLALVAAAQGGDARALSLFHERARLVGRAAALLLDLFDPEVLVVAEAGANRIPACLATLRAEITAWSTAGADVAQVVRPTSFPTTVLAVAGGAVALDHVYAQPLSPADT</sequence>